<gene>
    <name evidence="1" type="ORF">CGERO_09305</name>
</gene>
<dbReference type="EMBL" id="CP033897">
    <property type="protein sequence ID" value="AZA12152.1"/>
    <property type="molecule type" value="Genomic_DNA"/>
</dbReference>
<evidence type="ECO:0000313" key="1">
    <source>
        <dbReference type="EMBL" id="AZA12152.1"/>
    </source>
</evidence>
<reference evidence="1 2" key="1">
    <citation type="submission" date="2018-11" db="EMBL/GenBank/DDBJ databases">
        <authorList>
            <person name="Kleinhagauer T."/>
            <person name="Glaeser S.P."/>
            <person name="Spergser J."/>
            <person name="Ruckert C."/>
            <person name="Kaempfer P."/>
            <person name="Busse H.-J."/>
        </authorList>
    </citation>
    <scope>NUCLEOTIDE SEQUENCE [LARGE SCALE GENOMIC DNA]</scope>
    <source>
        <strain evidence="1 2">W8</strain>
    </source>
</reference>
<dbReference type="RefSeq" id="WP_123935296.1">
    <property type="nucleotide sequence ID" value="NZ_CP033897.1"/>
</dbReference>
<sequence>MATLSLDTAQELVESVQAVPGVHSMHAGRFGEVALLYPKQRVQGVRFLSSRESAFEVDIVASFDAGNLYELANQVRELATSALSKEDIDLPVRVVIADIAAEDER</sequence>
<proteinExistence type="predicted"/>
<keyword evidence="2" id="KW-1185">Reference proteome</keyword>
<dbReference type="KEGG" id="cgk:CGERO_09305"/>
<name>A0A3G6J2I5_9CORY</name>
<evidence type="ECO:0008006" key="3">
    <source>
        <dbReference type="Google" id="ProtNLM"/>
    </source>
</evidence>
<dbReference type="Proteomes" id="UP000271587">
    <property type="component" value="Chromosome"/>
</dbReference>
<protein>
    <recommendedName>
        <fullName evidence="3">Asp23 family protein</fullName>
    </recommendedName>
</protein>
<organism evidence="1 2">
    <name type="scientific">Corynebacterium gerontici</name>
    <dbReference type="NCBI Taxonomy" id="2079234"/>
    <lineage>
        <taxon>Bacteria</taxon>
        <taxon>Bacillati</taxon>
        <taxon>Actinomycetota</taxon>
        <taxon>Actinomycetes</taxon>
        <taxon>Mycobacteriales</taxon>
        <taxon>Corynebacteriaceae</taxon>
        <taxon>Corynebacterium</taxon>
    </lineage>
</organism>
<evidence type="ECO:0000313" key="2">
    <source>
        <dbReference type="Proteomes" id="UP000271587"/>
    </source>
</evidence>
<dbReference type="AlphaFoldDB" id="A0A3G6J2I5"/>
<accession>A0A3G6J2I5</accession>
<dbReference type="OrthoDB" id="5195799at2"/>